<feature type="transmembrane region" description="Helical" evidence="1">
    <location>
        <begin position="47"/>
        <end position="65"/>
    </location>
</feature>
<evidence type="ECO:0000256" key="1">
    <source>
        <dbReference type="SAM" id="Phobius"/>
    </source>
</evidence>
<sequence>MICLFVIKNPEKPHSGNGWRTYIQNMTRVLERNAQSIKQIFVFGSRVYDSLSFLYYYVLVTYLVMYTI</sequence>
<keyword evidence="1" id="KW-0472">Membrane</keyword>
<evidence type="ECO:0000313" key="2">
    <source>
        <dbReference type="EMBL" id="OCT91906.1"/>
    </source>
</evidence>
<name>A0A974HVX8_XENLA</name>
<dbReference type="EMBL" id="CM004469">
    <property type="protein sequence ID" value="OCT91906.1"/>
    <property type="molecule type" value="Genomic_DNA"/>
</dbReference>
<keyword evidence="1" id="KW-1133">Transmembrane helix</keyword>
<proteinExistence type="predicted"/>
<reference evidence="3" key="1">
    <citation type="journal article" date="2016" name="Nature">
        <title>Genome evolution in the allotetraploid frog Xenopus laevis.</title>
        <authorList>
            <person name="Session A.M."/>
            <person name="Uno Y."/>
            <person name="Kwon T."/>
            <person name="Chapman J.A."/>
            <person name="Toyoda A."/>
            <person name="Takahashi S."/>
            <person name="Fukui A."/>
            <person name="Hikosaka A."/>
            <person name="Suzuki A."/>
            <person name="Kondo M."/>
            <person name="van Heeringen S.J."/>
            <person name="Quigley I."/>
            <person name="Heinz S."/>
            <person name="Ogino H."/>
            <person name="Ochi H."/>
            <person name="Hellsten U."/>
            <person name="Lyons J.B."/>
            <person name="Simakov O."/>
            <person name="Putnam N."/>
            <person name="Stites J."/>
            <person name="Kuroki Y."/>
            <person name="Tanaka T."/>
            <person name="Michiue T."/>
            <person name="Watanabe M."/>
            <person name="Bogdanovic O."/>
            <person name="Lister R."/>
            <person name="Georgiou G."/>
            <person name="Paranjpe S.S."/>
            <person name="van Kruijsbergen I."/>
            <person name="Shu S."/>
            <person name="Carlson J."/>
            <person name="Kinoshita T."/>
            <person name="Ohta Y."/>
            <person name="Mawaribuchi S."/>
            <person name="Jenkins J."/>
            <person name="Grimwood J."/>
            <person name="Schmutz J."/>
            <person name="Mitros T."/>
            <person name="Mozaffari S.V."/>
            <person name="Suzuki Y."/>
            <person name="Haramoto Y."/>
            <person name="Yamamoto T.S."/>
            <person name="Takagi C."/>
            <person name="Heald R."/>
            <person name="Miller K."/>
            <person name="Haudenschild C."/>
            <person name="Kitzman J."/>
            <person name="Nakayama T."/>
            <person name="Izutsu Y."/>
            <person name="Robert J."/>
            <person name="Fortriede J."/>
            <person name="Burns K."/>
            <person name="Lotay V."/>
            <person name="Karimi K."/>
            <person name="Yasuoka Y."/>
            <person name="Dichmann D.S."/>
            <person name="Flajnik M.F."/>
            <person name="Houston D.W."/>
            <person name="Shendure J."/>
            <person name="DuPasquier L."/>
            <person name="Vize P.D."/>
            <person name="Zorn A.M."/>
            <person name="Ito M."/>
            <person name="Marcotte E.M."/>
            <person name="Wallingford J.B."/>
            <person name="Ito Y."/>
            <person name="Asashima M."/>
            <person name="Ueno N."/>
            <person name="Matsuda Y."/>
            <person name="Veenstra G.J."/>
            <person name="Fujiyama A."/>
            <person name="Harland R.M."/>
            <person name="Taira M."/>
            <person name="Rokhsar D.S."/>
        </authorList>
    </citation>
    <scope>NUCLEOTIDE SEQUENCE [LARGE SCALE GENOMIC DNA]</scope>
    <source>
        <strain evidence="3">J</strain>
    </source>
</reference>
<protein>
    <submittedName>
        <fullName evidence="2">Uncharacterized protein</fullName>
    </submittedName>
</protein>
<gene>
    <name evidence="2" type="ORF">XELAEV_18014963mg</name>
</gene>
<dbReference type="AlphaFoldDB" id="A0A974HVX8"/>
<dbReference type="Proteomes" id="UP000694892">
    <property type="component" value="Chromosome 2S"/>
</dbReference>
<evidence type="ECO:0000313" key="3">
    <source>
        <dbReference type="Proteomes" id="UP000694892"/>
    </source>
</evidence>
<organism evidence="2 3">
    <name type="scientific">Xenopus laevis</name>
    <name type="common">African clawed frog</name>
    <dbReference type="NCBI Taxonomy" id="8355"/>
    <lineage>
        <taxon>Eukaryota</taxon>
        <taxon>Metazoa</taxon>
        <taxon>Chordata</taxon>
        <taxon>Craniata</taxon>
        <taxon>Vertebrata</taxon>
        <taxon>Euteleostomi</taxon>
        <taxon>Amphibia</taxon>
        <taxon>Batrachia</taxon>
        <taxon>Anura</taxon>
        <taxon>Pipoidea</taxon>
        <taxon>Pipidae</taxon>
        <taxon>Xenopodinae</taxon>
        <taxon>Xenopus</taxon>
        <taxon>Xenopus</taxon>
    </lineage>
</organism>
<accession>A0A974HVX8</accession>
<keyword evidence="1" id="KW-0812">Transmembrane</keyword>